<proteinExistence type="predicted"/>
<reference evidence="2" key="1">
    <citation type="submission" date="2023-07" db="EMBL/GenBank/DDBJ databases">
        <authorList>
            <consortium name="AG Swart"/>
            <person name="Singh M."/>
            <person name="Singh A."/>
            <person name="Seah K."/>
            <person name="Emmerich C."/>
        </authorList>
    </citation>
    <scope>NUCLEOTIDE SEQUENCE</scope>
    <source>
        <strain evidence="2">DP1</strain>
    </source>
</reference>
<dbReference type="Proteomes" id="UP001295684">
    <property type="component" value="Unassembled WGS sequence"/>
</dbReference>
<dbReference type="AlphaFoldDB" id="A0AAD1U6Z5"/>
<keyword evidence="3" id="KW-1185">Reference proteome</keyword>
<evidence type="ECO:0000313" key="3">
    <source>
        <dbReference type="Proteomes" id="UP001295684"/>
    </source>
</evidence>
<organism evidence="2 3">
    <name type="scientific">Euplotes crassus</name>
    <dbReference type="NCBI Taxonomy" id="5936"/>
    <lineage>
        <taxon>Eukaryota</taxon>
        <taxon>Sar</taxon>
        <taxon>Alveolata</taxon>
        <taxon>Ciliophora</taxon>
        <taxon>Intramacronucleata</taxon>
        <taxon>Spirotrichea</taxon>
        <taxon>Hypotrichia</taxon>
        <taxon>Euplotida</taxon>
        <taxon>Euplotidae</taxon>
        <taxon>Moneuplotes</taxon>
    </lineage>
</organism>
<accession>A0AAD1U6Z5</accession>
<sequence>MENRKYQKFEENLSEDILSEDACACEVKITERLCINMDMSPFKKSIANKSGRHQMSKFRTRTDNSKYQAQMASTNQKARIQRTCTLKMSQETLKELDSNTTERKEAPERKKSSIQSEISYLLKKSAQIRHKESILSKTKQKSQEISLKDIGIFSVDPKKPNFVTFGDEISNI</sequence>
<feature type="region of interest" description="Disordered" evidence="1">
    <location>
        <begin position="91"/>
        <end position="112"/>
    </location>
</feature>
<evidence type="ECO:0000256" key="1">
    <source>
        <dbReference type="SAM" id="MobiDB-lite"/>
    </source>
</evidence>
<comment type="caution">
    <text evidence="2">The sequence shown here is derived from an EMBL/GenBank/DDBJ whole genome shotgun (WGS) entry which is preliminary data.</text>
</comment>
<evidence type="ECO:0000313" key="2">
    <source>
        <dbReference type="EMBL" id="CAI2363535.1"/>
    </source>
</evidence>
<name>A0AAD1U6Z5_EUPCR</name>
<dbReference type="EMBL" id="CAMPGE010004687">
    <property type="protein sequence ID" value="CAI2363535.1"/>
    <property type="molecule type" value="Genomic_DNA"/>
</dbReference>
<feature type="compositionally biased region" description="Basic and acidic residues" evidence="1">
    <location>
        <begin position="92"/>
        <end position="111"/>
    </location>
</feature>
<gene>
    <name evidence="2" type="ORF">ECRASSUSDP1_LOCUS4871</name>
</gene>
<protein>
    <submittedName>
        <fullName evidence="2">Uncharacterized protein</fullName>
    </submittedName>
</protein>